<evidence type="ECO:0000313" key="1">
    <source>
        <dbReference type="EMBL" id="DAD70893.1"/>
    </source>
</evidence>
<sequence>MGVAACQVTFPPCLPWCANTGAGSRPADSLTKPAR</sequence>
<proteinExistence type="predicted"/>
<accession>A0A8S5LLE5</accession>
<protein>
    <submittedName>
        <fullName evidence="1">Uncharacterized protein</fullName>
    </submittedName>
</protein>
<organism evidence="1">
    <name type="scientific">Siphoviridae sp. ctvok7</name>
    <dbReference type="NCBI Taxonomy" id="2827596"/>
    <lineage>
        <taxon>Viruses</taxon>
        <taxon>Duplodnaviria</taxon>
        <taxon>Heunggongvirae</taxon>
        <taxon>Uroviricota</taxon>
        <taxon>Caudoviricetes</taxon>
    </lineage>
</organism>
<name>A0A8S5LLE5_9CAUD</name>
<dbReference type="EMBL" id="BK015871">
    <property type="protein sequence ID" value="DAD70893.1"/>
    <property type="molecule type" value="Genomic_DNA"/>
</dbReference>
<reference evidence="1" key="1">
    <citation type="journal article" date="2021" name="Proc. Natl. Acad. Sci. U.S.A.">
        <title>A Catalog of Tens of Thousands of Viruses from Human Metagenomes Reveals Hidden Associations with Chronic Diseases.</title>
        <authorList>
            <person name="Tisza M.J."/>
            <person name="Buck C.B."/>
        </authorList>
    </citation>
    <scope>NUCLEOTIDE SEQUENCE</scope>
    <source>
        <strain evidence="1">Ctvok7</strain>
    </source>
</reference>